<dbReference type="EMBL" id="JAPWDO010000005">
    <property type="protein sequence ID" value="KAJ5470507.1"/>
    <property type="molecule type" value="Genomic_DNA"/>
</dbReference>
<sequence>MGTVGSRFPVQTPRKPQPTSSPCSKYPASDLIRQRTMFNVAIHPYWFHNLENQSSLAADGQLYR</sequence>
<protein>
    <submittedName>
        <fullName evidence="2">Uncharacterized protein</fullName>
    </submittedName>
</protein>
<gene>
    <name evidence="2" type="ORF">N7530_007864</name>
</gene>
<name>A0A9W9WNT7_9EURO</name>
<feature type="region of interest" description="Disordered" evidence="1">
    <location>
        <begin position="1"/>
        <end position="27"/>
    </location>
</feature>
<dbReference type="OrthoDB" id="4298955at2759"/>
<dbReference type="Proteomes" id="UP001147760">
    <property type="component" value="Unassembled WGS sequence"/>
</dbReference>
<evidence type="ECO:0000256" key="1">
    <source>
        <dbReference type="SAM" id="MobiDB-lite"/>
    </source>
</evidence>
<comment type="caution">
    <text evidence="2">The sequence shown here is derived from an EMBL/GenBank/DDBJ whole genome shotgun (WGS) entry which is preliminary data.</text>
</comment>
<evidence type="ECO:0000313" key="2">
    <source>
        <dbReference type="EMBL" id="KAJ5470507.1"/>
    </source>
</evidence>
<organism evidence="2 3">
    <name type="scientific">Penicillium desertorum</name>
    <dbReference type="NCBI Taxonomy" id="1303715"/>
    <lineage>
        <taxon>Eukaryota</taxon>
        <taxon>Fungi</taxon>
        <taxon>Dikarya</taxon>
        <taxon>Ascomycota</taxon>
        <taxon>Pezizomycotina</taxon>
        <taxon>Eurotiomycetes</taxon>
        <taxon>Eurotiomycetidae</taxon>
        <taxon>Eurotiales</taxon>
        <taxon>Aspergillaceae</taxon>
        <taxon>Penicillium</taxon>
    </lineage>
</organism>
<proteinExistence type="predicted"/>
<accession>A0A9W9WNT7</accession>
<evidence type="ECO:0000313" key="3">
    <source>
        <dbReference type="Proteomes" id="UP001147760"/>
    </source>
</evidence>
<dbReference type="AlphaFoldDB" id="A0A9W9WNT7"/>
<reference evidence="2" key="1">
    <citation type="submission" date="2022-12" db="EMBL/GenBank/DDBJ databases">
        <authorList>
            <person name="Petersen C."/>
        </authorList>
    </citation>
    <scope>NUCLEOTIDE SEQUENCE</scope>
    <source>
        <strain evidence="2">IBT 17660</strain>
    </source>
</reference>
<reference evidence="2" key="2">
    <citation type="journal article" date="2023" name="IMA Fungus">
        <title>Comparative genomic study of the Penicillium genus elucidates a diverse pangenome and 15 lateral gene transfer events.</title>
        <authorList>
            <person name="Petersen C."/>
            <person name="Sorensen T."/>
            <person name="Nielsen M.R."/>
            <person name="Sondergaard T.E."/>
            <person name="Sorensen J.L."/>
            <person name="Fitzpatrick D.A."/>
            <person name="Frisvad J.C."/>
            <person name="Nielsen K.L."/>
        </authorList>
    </citation>
    <scope>NUCLEOTIDE SEQUENCE</scope>
    <source>
        <strain evidence="2">IBT 17660</strain>
    </source>
</reference>
<keyword evidence="3" id="KW-1185">Reference proteome</keyword>